<dbReference type="HOGENOM" id="CLU_3214320_0_0_9"/>
<reference evidence="1" key="1">
    <citation type="submission" date="2009-06" db="EMBL/GenBank/DDBJ databases">
        <authorList>
            <consortium name="US DOE Joint Genome Institute (JGI-PGF)"/>
            <person name="Lucas S."/>
            <person name="Copeland A."/>
            <person name="Lapidus A."/>
            <person name="Glavina del Rio T."/>
            <person name="Dalin E."/>
            <person name="Tice H."/>
            <person name="Bruce D."/>
            <person name="Goodwin L."/>
            <person name="Pitluck S."/>
            <person name="Kyrpides N."/>
            <person name="Mavromatis K."/>
            <person name="Ivanova N."/>
            <person name="Saunders E."/>
            <person name="Brettin T."/>
            <person name="Detter J.C."/>
            <person name="Han C."/>
            <person name="Larimer F."/>
            <person name="Land M."/>
            <person name="Hauser L."/>
            <person name="Markowitz V."/>
            <person name="Cheng J.-F."/>
            <person name="Hugenholtz P."/>
            <person name="Woyke T."/>
            <person name="Wu D."/>
            <person name="Gronow S."/>
            <person name="Klenk H.-P."/>
            <person name="Eisen J.A."/>
        </authorList>
    </citation>
    <scope>NUCLEOTIDE SEQUENCE</scope>
    <source>
        <strain evidence="1">Eklund 17B</strain>
    </source>
</reference>
<proteinExistence type="predicted"/>
<dbReference type="KEGG" id="cbk:CLL_A3054"/>
<name>B2TPW3_CLOBB</name>
<evidence type="ECO:0000313" key="1">
    <source>
        <dbReference type="EMBL" id="ACD21895.1"/>
    </source>
</evidence>
<reference evidence="1" key="2">
    <citation type="submission" date="2009-08" db="EMBL/GenBank/DDBJ databases">
        <authorList>
            <person name="Shrivastava S."/>
            <person name="Brinkac L.M."/>
            <person name="Dodson R.J."/>
            <person name="Harkins D.M."/>
            <person name="Durkin A.S."/>
            <person name="Sutton G."/>
        </authorList>
    </citation>
    <scope>NUCLEOTIDE SEQUENCE</scope>
    <source>
        <strain evidence="1">Eklund 17B</strain>
    </source>
</reference>
<organism evidence="1">
    <name type="scientific">Clostridium botulinum (strain Eklund 17B / Type B)</name>
    <dbReference type="NCBI Taxonomy" id="935198"/>
    <lineage>
        <taxon>Bacteria</taxon>
        <taxon>Bacillati</taxon>
        <taxon>Bacillota</taxon>
        <taxon>Clostridia</taxon>
        <taxon>Eubacteriales</taxon>
        <taxon>Clostridiaceae</taxon>
        <taxon>Clostridium</taxon>
    </lineage>
</organism>
<dbReference type="EMBL" id="CP001056">
    <property type="protein sequence ID" value="ACD21895.1"/>
    <property type="molecule type" value="Genomic_DNA"/>
</dbReference>
<gene>
    <name evidence="1" type="ordered locus">CLL_A3054</name>
</gene>
<dbReference type="AlphaFoldDB" id="B2TPW3"/>
<accession>B2TPW3</accession>
<protein>
    <submittedName>
        <fullName evidence="1">Uncharacterized protein</fullName>
    </submittedName>
</protein>
<sequence length="44" mass="5383">MGIPTGIKYYLYIRNLDLKRFILYKFRSFTLMKSCNKINVMLQF</sequence>